<evidence type="ECO:0000259" key="9">
    <source>
        <dbReference type="PROSITE" id="PS51184"/>
    </source>
</evidence>
<feature type="compositionally biased region" description="Basic and acidic residues" evidence="7">
    <location>
        <begin position="178"/>
        <end position="196"/>
    </location>
</feature>
<feature type="compositionally biased region" description="Basic and acidic residues" evidence="7">
    <location>
        <begin position="1181"/>
        <end position="1190"/>
    </location>
</feature>
<feature type="compositionally biased region" description="Low complexity" evidence="7">
    <location>
        <begin position="981"/>
        <end position="1006"/>
    </location>
</feature>
<evidence type="ECO:0000256" key="3">
    <source>
        <dbReference type="ARBA" id="ARBA00022723"/>
    </source>
</evidence>
<evidence type="ECO:0000256" key="4">
    <source>
        <dbReference type="ARBA" id="ARBA00022771"/>
    </source>
</evidence>
<evidence type="ECO:0000313" key="12">
    <source>
        <dbReference type="Proteomes" id="UP000623467"/>
    </source>
</evidence>
<evidence type="ECO:0000259" key="8">
    <source>
        <dbReference type="PROSITE" id="PS51183"/>
    </source>
</evidence>
<dbReference type="GO" id="GO:0051864">
    <property type="term" value="F:histone H3K36 demethylase activity"/>
    <property type="evidence" value="ECO:0007669"/>
    <property type="project" value="TreeGrafter"/>
</dbReference>
<dbReference type="InterPro" id="IPR034732">
    <property type="entry name" value="EPHD"/>
</dbReference>
<feature type="region of interest" description="Disordered" evidence="7">
    <location>
        <begin position="1"/>
        <end position="48"/>
    </location>
</feature>
<protein>
    <recommendedName>
        <fullName evidence="2">[histone H3]-trimethyl-L-lysine(9) demethylase</fullName>
        <ecNumber evidence="2">1.14.11.66</ecNumber>
    </recommendedName>
</protein>
<dbReference type="Proteomes" id="UP000623467">
    <property type="component" value="Unassembled WGS sequence"/>
</dbReference>
<feature type="compositionally biased region" description="Basic and acidic residues" evidence="7">
    <location>
        <begin position="213"/>
        <end position="238"/>
    </location>
</feature>
<feature type="domain" description="JmjC" evidence="9">
    <location>
        <begin position="294"/>
        <end position="459"/>
    </location>
</feature>
<feature type="domain" description="PHD-type" evidence="10">
    <location>
        <begin position="676"/>
        <end position="807"/>
    </location>
</feature>
<dbReference type="Gene3D" id="2.60.120.650">
    <property type="entry name" value="Cupin"/>
    <property type="match status" value="1"/>
</dbReference>
<evidence type="ECO:0000256" key="7">
    <source>
        <dbReference type="SAM" id="MobiDB-lite"/>
    </source>
</evidence>
<feature type="region of interest" description="Disordered" evidence="7">
    <location>
        <begin position="1063"/>
        <end position="1084"/>
    </location>
</feature>
<organism evidence="11 12">
    <name type="scientific">Mycena sanguinolenta</name>
    <dbReference type="NCBI Taxonomy" id="230812"/>
    <lineage>
        <taxon>Eukaryota</taxon>
        <taxon>Fungi</taxon>
        <taxon>Dikarya</taxon>
        <taxon>Basidiomycota</taxon>
        <taxon>Agaricomycotina</taxon>
        <taxon>Agaricomycetes</taxon>
        <taxon>Agaricomycetidae</taxon>
        <taxon>Agaricales</taxon>
        <taxon>Marasmiineae</taxon>
        <taxon>Mycenaceae</taxon>
        <taxon>Mycena</taxon>
    </lineage>
</organism>
<dbReference type="Pfam" id="PF02375">
    <property type="entry name" value="JmjN"/>
    <property type="match status" value="1"/>
</dbReference>
<keyword evidence="12" id="KW-1185">Reference proteome</keyword>
<dbReference type="Pfam" id="PF02373">
    <property type="entry name" value="JmjC"/>
    <property type="match status" value="1"/>
</dbReference>
<feature type="compositionally biased region" description="Low complexity" evidence="7">
    <location>
        <begin position="1074"/>
        <end position="1084"/>
    </location>
</feature>
<dbReference type="SMART" id="SM00545">
    <property type="entry name" value="JmjN"/>
    <property type="match status" value="1"/>
</dbReference>
<name>A0A8H7D6I2_9AGAR</name>
<gene>
    <name evidence="11" type="ORF">MSAN_01150100</name>
</gene>
<evidence type="ECO:0000256" key="5">
    <source>
        <dbReference type="ARBA" id="ARBA00022833"/>
    </source>
</evidence>
<accession>A0A8H7D6I2</accession>
<dbReference type="EMBL" id="JACAZH010000008">
    <property type="protein sequence ID" value="KAF7361182.1"/>
    <property type="molecule type" value="Genomic_DNA"/>
</dbReference>
<dbReference type="GO" id="GO:0000785">
    <property type="term" value="C:chromatin"/>
    <property type="evidence" value="ECO:0007669"/>
    <property type="project" value="TreeGrafter"/>
</dbReference>
<dbReference type="PROSITE" id="PS51805">
    <property type="entry name" value="EPHD"/>
    <property type="match status" value="1"/>
</dbReference>
<sequence length="1213" mass="131120">MSSPVSSLTASRSSSPEPCVQPDHFYGDASHLPPSPDSDKAYLSPEDDPLAHRGIPVFKPTMAEFADFEGYMNRVECWGRRSGIVKVVPPAEWTAALPDITPQLSAVKIKSPIEQFMRGRAGLFRQENVEKRKQMSVREWAELCAKDEFRAPSKDHVGVHNGGGVQHPPRTRRKKQVKEKEQQNAEKDKEEVKVEQPDVAMASPPNSPSPDPDDSKPEPDSRSAKARNRRVERADKDASFLETFHPHTDWLPPSTTAADYTPEFCAKLERTYWRNCGLGKPAWYGADTMGSLFLPTTTAWNVASLPSTLSRLLPASTGLPGVNTPYLYFGMWRATFAWHVEDMDLFSINYIHFGAPKFWYAVPQGRANALEDTMRGYFPKDTSQCPQFLRHKSFLASPTLLAQSAVRPNHLVQHAGEFVITYPRGYHAGFNLGLNCAESVNFALDSWLDEGRKAAVCKCVDFSVRIDVDQLLEDRRIEALELIDPAAAAHARAVRDGLEVDVELEPAPAIEEQEQPKPKSRASDPKPDAASGALSPTKRSPRKRKPTAPFEIEPDPKRPRVSSGSSTSHSKPKPITLNLVGPRPLLPIPNASSSSYSSSHTHPHTQSSTSAPPPGGQKLTLRLGPRPSSLPTPPTPEIETSYPCCLCVDPSLDGLARVHDLPAAWRELAPAARVHFPPQGLGNKSGSWIHFAGVPGAAGTTGGKGVWMAHERCAMVLPETWVDEITGERVVFGVDGIVRARWTLKCSVCTRARSKMHGALIQCAKGKCPKAFHVSCAQNGASNGSGIAYKVVNEVEKEVVLLEPTPGANAAAPSADANAAQGEDPDVRVLKVIKKTEVEALCAQHNPVIVAERRANKAEGLRADILALAPLSRIKIRVSAGVFEVTLVRVHEDRRSVEVLWDTQGDVREFKWGAVILGQTSLPTTQVPDFPAPNANANPNVTAYGSNANARGPDAHGYWANAASAARPPVITIPAPAARFSSTNAASPSSSSTPQQQQQPQTNSAQPKAQAPAHNPYSVFKYWPAPAGQYASYSVARSATAPGTQSTSAVPYVPMAQYYTGPQPWSSQYYRPGTASTSTSTSTPYYPSITVPRAAQAQASSSASASAPASDPTPTPTSAPSSTSMQDIQSTPAPAPAPSSASPTTTSAQTPTSAPRPDAARPRAHNASGAARSRLTIDQTDTTHRARSLVEDNNNDNLSRRPRFLVSIRIHLF</sequence>
<feature type="compositionally biased region" description="Polar residues" evidence="7">
    <location>
        <begin position="1"/>
        <end position="16"/>
    </location>
</feature>
<dbReference type="AlphaFoldDB" id="A0A8H7D6I2"/>
<keyword evidence="3" id="KW-0479">Metal-binding</keyword>
<dbReference type="SUPFAM" id="SSF51197">
    <property type="entry name" value="Clavaminate synthase-like"/>
    <property type="match status" value="1"/>
</dbReference>
<feature type="compositionally biased region" description="Low complexity" evidence="7">
    <location>
        <begin position="592"/>
        <end position="610"/>
    </location>
</feature>
<evidence type="ECO:0000256" key="2">
    <source>
        <dbReference type="ARBA" id="ARBA00012900"/>
    </source>
</evidence>
<evidence type="ECO:0000313" key="11">
    <source>
        <dbReference type="EMBL" id="KAF7361182.1"/>
    </source>
</evidence>
<feature type="compositionally biased region" description="Low complexity" evidence="7">
    <location>
        <begin position="1096"/>
        <end position="1110"/>
    </location>
</feature>
<evidence type="ECO:0000256" key="6">
    <source>
        <dbReference type="ARBA" id="ARBA00049349"/>
    </source>
</evidence>
<feature type="region of interest" description="Disordered" evidence="7">
    <location>
        <begin position="152"/>
        <end position="238"/>
    </location>
</feature>
<dbReference type="PANTHER" id="PTHR10694">
    <property type="entry name" value="LYSINE-SPECIFIC DEMETHYLASE"/>
    <property type="match status" value="1"/>
</dbReference>
<comment type="similarity">
    <text evidence="1">Belongs to the JHDM3 histone demethylase family.</text>
</comment>
<dbReference type="GO" id="GO:0005634">
    <property type="term" value="C:nucleus"/>
    <property type="evidence" value="ECO:0007669"/>
    <property type="project" value="TreeGrafter"/>
</dbReference>
<dbReference type="PANTHER" id="PTHR10694:SF7">
    <property type="entry name" value="[HISTONE H3]-TRIMETHYL-L-LYSINE(9) DEMETHYLASE"/>
    <property type="match status" value="1"/>
</dbReference>
<comment type="catalytic activity">
    <reaction evidence="6">
        <text>N(6),N(6),N(6)-trimethyl-L-lysyl(9)-[histone H3] + 2 2-oxoglutarate + 2 O2 = N(6)-methyl-L-lysyl(9)-[histone H3] + 2 formaldehyde + 2 succinate + 2 CO2</text>
        <dbReference type="Rhea" id="RHEA:60200"/>
        <dbReference type="Rhea" id="RHEA-COMP:15538"/>
        <dbReference type="Rhea" id="RHEA-COMP:15542"/>
        <dbReference type="ChEBI" id="CHEBI:15379"/>
        <dbReference type="ChEBI" id="CHEBI:16526"/>
        <dbReference type="ChEBI" id="CHEBI:16810"/>
        <dbReference type="ChEBI" id="CHEBI:16842"/>
        <dbReference type="ChEBI" id="CHEBI:30031"/>
        <dbReference type="ChEBI" id="CHEBI:61929"/>
        <dbReference type="ChEBI" id="CHEBI:61961"/>
        <dbReference type="EC" id="1.14.11.66"/>
    </reaction>
</comment>
<evidence type="ECO:0000259" key="10">
    <source>
        <dbReference type="PROSITE" id="PS51805"/>
    </source>
</evidence>
<dbReference type="Pfam" id="PF13771">
    <property type="entry name" value="zf-HC5HC2H"/>
    <property type="match status" value="1"/>
</dbReference>
<dbReference type="CDD" id="cd15571">
    <property type="entry name" value="ePHD"/>
    <property type="match status" value="1"/>
</dbReference>
<dbReference type="InterPro" id="IPR003347">
    <property type="entry name" value="JmjC_dom"/>
</dbReference>
<dbReference type="PROSITE" id="PS51184">
    <property type="entry name" value="JMJC"/>
    <property type="match status" value="1"/>
</dbReference>
<feature type="region of interest" description="Disordered" evidence="7">
    <location>
        <begin position="1096"/>
        <end position="1198"/>
    </location>
</feature>
<feature type="region of interest" description="Disordered" evidence="7">
    <location>
        <begin position="981"/>
        <end position="1013"/>
    </location>
</feature>
<dbReference type="InterPro" id="IPR013083">
    <property type="entry name" value="Znf_RING/FYVE/PHD"/>
</dbReference>
<dbReference type="SMART" id="SM00558">
    <property type="entry name" value="JmjC"/>
    <property type="match status" value="1"/>
</dbReference>
<feature type="domain" description="JmjN" evidence="8">
    <location>
        <begin position="55"/>
        <end position="96"/>
    </location>
</feature>
<feature type="region of interest" description="Disordered" evidence="7">
    <location>
        <begin position="505"/>
        <end position="638"/>
    </location>
</feature>
<dbReference type="PROSITE" id="PS51183">
    <property type="entry name" value="JMJN"/>
    <property type="match status" value="1"/>
</dbReference>
<keyword evidence="4" id="KW-0863">Zinc-finger</keyword>
<dbReference type="InterPro" id="IPR003349">
    <property type="entry name" value="JmjN"/>
</dbReference>
<dbReference type="EC" id="1.14.11.66" evidence="2"/>
<dbReference type="OrthoDB" id="9547406at2759"/>
<dbReference type="Gene3D" id="3.30.40.10">
    <property type="entry name" value="Zinc/RING finger domain, C3HC4 (zinc finger)"/>
    <property type="match status" value="1"/>
</dbReference>
<dbReference type="GO" id="GO:0140684">
    <property type="term" value="F:histone H3K9me2/H3K9me3 demethylase activity"/>
    <property type="evidence" value="ECO:0007669"/>
    <property type="project" value="UniProtKB-EC"/>
</dbReference>
<feature type="compositionally biased region" description="Basic and acidic residues" evidence="7">
    <location>
        <begin position="514"/>
        <end position="527"/>
    </location>
</feature>
<feature type="compositionally biased region" description="Low complexity" evidence="7">
    <location>
        <begin position="1118"/>
        <end position="1157"/>
    </location>
</feature>
<dbReference type="GO" id="GO:0010468">
    <property type="term" value="P:regulation of gene expression"/>
    <property type="evidence" value="ECO:0007669"/>
    <property type="project" value="TreeGrafter"/>
</dbReference>
<reference evidence="11" key="1">
    <citation type="submission" date="2020-05" db="EMBL/GenBank/DDBJ databases">
        <title>Mycena genomes resolve the evolution of fungal bioluminescence.</title>
        <authorList>
            <person name="Tsai I.J."/>
        </authorList>
    </citation>
    <scope>NUCLEOTIDE SEQUENCE</scope>
    <source>
        <strain evidence="11">160909Yilan</strain>
    </source>
</reference>
<dbReference type="GO" id="GO:0008270">
    <property type="term" value="F:zinc ion binding"/>
    <property type="evidence" value="ECO:0007669"/>
    <property type="project" value="UniProtKB-KW"/>
</dbReference>
<keyword evidence="5" id="KW-0862">Zinc</keyword>
<comment type="caution">
    <text evidence="11">The sequence shown here is derived from an EMBL/GenBank/DDBJ whole genome shotgun (WGS) entry which is preliminary data.</text>
</comment>
<evidence type="ECO:0000256" key="1">
    <source>
        <dbReference type="ARBA" id="ARBA00009711"/>
    </source>
</evidence>
<proteinExistence type="inferred from homology"/>